<dbReference type="Gene3D" id="1.25.40.10">
    <property type="entry name" value="Tetratricopeptide repeat domain"/>
    <property type="match status" value="1"/>
</dbReference>
<evidence type="ECO:0000313" key="4">
    <source>
        <dbReference type="Proteomes" id="UP000319219"/>
    </source>
</evidence>
<dbReference type="CDD" id="cd03801">
    <property type="entry name" value="GT4_PimA-like"/>
    <property type="match status" value="1"/>
</dbReference>
<dbReference type="InterPro" id="IPR011990">
    <property type="entry name" value="TPR-like_helical_dom_sf"/>
</dbReference>
<evidence type="ECO:0000256" key="1">
    <source>
        <dbReference type="ARBA" id="ARBA00022679"/>
    </source>
</evidence>
<dbReference type="InterPro" id="IPR006998">
    <property type="entry name" value="DltD"/>
</dbReference>
<organism evidence="3 4">
    <name type="scientific">Paenibacillus ottowii</name>
    <dbReference type="NCBI Taxonomy" id="2315729"/>
    <lineage>
        <taxon>Bacteria</taxon>
        <taxon>Bacillati</taxon>
        <taxon>Bacillota</taxon>
        <taxon>Bacilli</taxon>
        <taxon>Bacillales</taxon>
        <taxon>Paenibacillaceae</taxon>
        <taxon>Paenibacillus</taxon>
    </lineage>
</organism>
<dbReference type="RefSeq" id="WP_142612396.1">
    <property type="nucleotide sequence ID" value="NZ_VIJZ01000003.1"/>
</dbReference>
<name>A0ABY3B5N8_9BACL</name>
<dbReference type="InterPro" id="IPR001296">
    <property type="entry name" value="Glyco_trans_1"/>
</dbReference>
<accession>A0ABY3B5N8</accession>
<sequence length="971" mass="112486">MLSQIISEARSEEYRTRMKRLAYAETQRLVPKEPKQNIHIVYVIGHVNVCGGNKIILEHANGLKKLGTQVSIISHFPKPDWFPIDVNYIKIPFQVNIAQFIPDCDVIVATYWDQINVCVDAGIAPVVYFEQGDFHLFTDVSEELSITLNHLFALPAYITTVSERVSWIIESKFKRRPKVFHNALNRNVFYEKSSNSLGVRKMIVVGSDRVEFKGIDDLKQVHKNIVDRGYDLDFVWITPNEPLQPYGQVYINPPQTKIAELYRDAYVYVSGSHYESFSLPPLEAMACGTPVVVTDSNGVMEYAVNEHNSLVTNVRDIQGITDQVIRLLNDEELYKKLKKNGIDTANSFSWDTILSELLCFYKSVSAHKVQIQENNEWDIICEDKDQLSNEELLYINHLLDTTKASEIWRPVEYSTVQGISNISWELFYKRRDYLEKGFPEKVLIKSKNPNLTNTKYKTVAALFEHKKYVEVLRFLKDVLSVTSKESIEYPVCIRWITLCYMELEMYSNAFELLTSTLEIHKMNMELWYLLSRVLYGLGARDRAAAICEYFLTIDNSYFYPDYIGNLNELVGELCSKLNIENKESSLEASLLQTDNKGQGGVSRKYKVIIFGVNTLTEFAYLLTDPNKCTVEAIVDSSGQYAGRIIRNTKVIGLNEINSFEYDYIVKLEANSLLSSLDASKIIDLVGALNNYYLYEYHKNINSITENQNDITGIVTGISYHEVGINTELLGGNYKNMALSSQDLFYDYKIAEWILDYFNPNKTISNFIIGLSYYSFHFDLSLSIYKDRSRMYYPIFQTMHNYHEEKKAQQDYDQFETLSKKLLLDDLTIKVFEAFKESKEEENTILRSREMSSDDKLHAAVLAEKDSNKNYPKTVEENKAILKKYLDMLQKNKITPVFVVCPVAKCYSDAFSPKLEREFHSIIKEMKEEYDFKLLDYFRSRNFEEKDFYDASHLNINGRDKLSRMIDKELCR</sequence>
<dbReference type="PANTHER" id="PTHR46401:SF2">
    <property type="entry name" value="GLYCOSYLTRANSFERASE WBBK-RELATED"/>
    <property type="match status" value="1"/>
</dbReference>
<feature type="domain" description="Glycosyl transferase family 1" evidence="2">
    <location>
        <begin position="254"/>
        <end position="342"/>
    </location>
</feature>
<protein>
    <submittedName>
        <fullName evidence="3">Glycosyltransferase</fullName>
    </submittedName>
</protein>
<dbReference type="PANTHER" id="PTHR46401">
    <property type="entry name" value="GLYCOSYLTRANSFERASE WBBK-RELATED"/>
    <property type="match status" value="1"/>
</dbReference>
<dbReference type="SUPFAM" id="SSF48452">
    <property type="entry name" value="TPR-like"/>
    <property type="match status" value="1"/>
</dbReference>
<dbReference type="Gene3D" id="3.40.50.2000">
    <property type="entry name" value="Glycogen Phosphorylase B"/>
    <property type="match status" value="2"/>
</dbReference>
<dbReference type="EMBL" id="VIJZ01000003">
    <property type="protein sequence ID" value="TQR99351.1"/>
    <property type="molecule type" value="Genomic_DNA"/>
</dbReference>
<dbReference type="Pfam" id="PF00534">
    <property type="entry name" value="Glycos_transf_1"/>
    <property type="match status" value="1"/>
</dbReference>
<dbReference type="InterPro" id="IPR036514">
    <property type="entry name" value="SGNH_hydro_sf"/>
</dbReference>
<dbReference type="Gene3D" id="3.40.50.1110">
    <property type="entry name" value="SGNH hydrolase"/>
    <property type="match status" value="1"/>
</dbReference>
<proteinExistence type="predicted"/>
<keyword evidence="4" id="KW-1185">Reference proteome</keyword>
<dbReference type="SUPFAM" id="SSF52266">
    <property type="entry name" value="SGNH hydrolase"/>
    <property type="match status" value="1"/>
</dbReference>
<comment type="caution">
    <text evidence="3">The sequence shown here is derived from an EMBL/GenBank/DDBJ whole genome shotgun (WGS) entry which is preliminary data.</text>
</comment>
<gene>
    <name evidence="3" type="ORF">FKV70_07500</name>
</gene>
<reference evidence="3 4" key="1">
    <citation type="submission" date="2019-07" db="EMBL/GenBank/DDBJ databases">
        <title>Paenibacillus ottowii sp. nov. isolated from a fermentation system processing bovine manure.</title>
        <authorList>
            <person name="Velazquez L.F."/>
            <person name="Rajbanshi S."/>
            <person name="Guan S."/>
            <person name="Hinchee M."/>
            <person name="Welsh A."/>
        </authorList>
    </citation>
    <scope>NUCLEOTIDE SEQUENCE [LARGE SCALE GENOMIC DNA]</scope>
    <source>
        <strain evidence="3 4">MS2379</strain>
    </source>
</reference>
<dbReference type="Pfam" id="PF04914">
    <property type="entry name" value="DltD"/>
    <property type="match status" value="1"/>
</dbReference>
<dbReference type="Gene3D" id="3.40.50.720">
    <property type="entry name" value="NAD(P)-binding Rossmann-like Domain"/>
    <property type="match status" value="1"/>
</dbReference>
<keyword evidence="1" id="KW-0808">Transferase</keyword>
<evidence type="ECO:0000313" key="3">
    <source>
        <dbReference type="EMBL" id="TQR99351.1"/>
    </source>
</evidence>
<dbReference type="Proteomes" id="UP000319219">
    <property type="component" value="Unassembled WGS sequence"/>
</dbReference>
<evidence type="ECO:0000259" key="2">
    <source>
        <dbReference type="Pfam" id="PF00534"/>
    </source>
</evidence>
<dbReference type="SUPFAM" id="SSF53756">
    <property type="entry name" value="UDP-Glycosyltransferase/glycogen phosphorylase"/>
    <property type="match status" value="1"/>
</dbReference>